<feature type="binding site" evidence="8">
    <location>
        <position position="369"/>
    </location>
    <ligand>
        <name>[4Fe-4S] cluster</name>
        <dbReference type="ChEBI" id="CHEBI:49883"/>
        <label>2</label>
    </ligand>
</feature>
<dbReference type="InterPro" id="IPR024185">
    <property type="entry name" value="FTHF_cligase-like_sf"/>
</dbReference>
<keyword evidence="1 8" id="KW-0813">Transport</keyword>
<dbReference type="Pfam" id="PF13183">
    <property type="entry name" value="Fer4_8"/>
    <property type="match status" value="1"/>
</dbReference>
<evidence type="ECO:0000256" key="2">
    <source>
        <dbReference type="ARBA" id="ARBA00022485"/>
    </source>
</evidence>
<keyword evidence="14" id="KW-1185">Reference proteome</keyword>
<dbReference type="InterPro" id="IPR003741">
    <property type="entry name" value="LUD_dom"/>
</dbReference>
<dbReference type="InterPro" id="IPR004452">
    <property type="entry name" value="LutB/LldF"/>
</dbReference>
<feature type="domain" description="4Fe-4S ferredoxin-type" evidence="12">
    <location>
        <begin position="310"/>
        <end position="377"/>
    </location>
</feature>
<dbReference type="Proteomes" id="UP001556040">
    <property type="component" value="Unassembled WGS sequence"/>
</dbReference>
<dbReference type="SUPFAM" id="SSF100950">
    <property type="entry name" value="NagB/RpiA/CoA transferase-like"/>
    <property type="match status" value="1"/>
</dbReference>
<gene>
    <name evidence="8" type="primary">lutB</name>
    <name evidence="13" type="ORF">AB1471_15680</name>
</gene>
<dbReference type="EMBL" id="JBFMIA010000027">
    <property type="protein sequence ID" value="MEW9503218.1"/>
    <property type="molecule type" value="Genomic_DNA"/>
</dbReference>
<keyword evidence="3 8" id="KW-0479">Metal-binding</keyword>
<dbReference type="InterPro" id="IPR037171">
    <property type="entry name" value="NagB/RpiA_transferase-like"/>
</dbReference>
<protein>
    <recommendedName>
        <fullName evidence="8">Lactate utilization protein B</fullName>
    </recommendedName>
</protein>
<dbReference type="Pfam" id="PF11870">
    <property type="entry name" value="LutB_C"/>
    <property type="match status" value="1"/>
</dbReference>
<feature type="binding site" evidence="8">
    <location>
        <position position="319"/>
    </location>
    <ligand>
        <name>[4Fe-4S] cluster</name>
        <dbReference type="ChEBI" id="CHEBI:49883"/>
        <label>1</label>
    </ligand>
</feature>
<dbReference type="Gene3D" id="1.10.1060.10">
    <property type="entry name" value="Alpha-helical ferredoxin"/>
    <property type="match status" value="1"/>
</dbReference>
<feature type="binding site" evidence="8">
    <location>
        <position position="313"/>
    </location>
    <ligand>
        <name>[4Fe-4S] cluster</name>
        <dbReference type="ChEBI" id="CHEBI:49883"/>
        <label>1</label>
    </ligand>
</feature>
<feature type="domain" description="Lactate utilization protein B C-terminal" evidence="11">
    <location>
        <begin position="385"/>
        <end position="471"/>
    </location>
</feature>
<dbReference type="PANTHER" id="PTHR47153">
    <property type="entry name" value="LACTATE UTILIZATION PROTEIN B"/>
    <property type="match status" value="1"/>
</dbReference>
<name>A0ABV3Q7Y1_9BACL</name>
<evidence type="ECO:0000256" key="4">
    <source>
        <dbReference type="ARBA" id="ARBA00022737"/>
    </source>
</evidence>
<evidence type="ECO:0000256" key="1">
    <source>
        <dbReference type="ARBA" id="ARBA00022448"/>
    </source>
</evidence>
<feature type="domain" description="LUD" evidence="10">
    <location>
        <begin position="71"/>
        <end position="295"/>
    </location>
</feature>
<dbReference type="InterPro" id="IPR017900">
    <property type="entry name" value="4Fe4S_Fe_S_CS"/>
</dbReference>
<keyword evidence="7 8" id="KW-0411">Iron-sulfur</keyword>
<accession>A0ABV3Q7Y1</accession>
<evidence type="ECO:0000256" key="3">
    <source>
        <dbReference type="ARBA" id="ARBA00022723"/>
    </source>
</evidence>
<evidence type="ECO:0000259" key="12">
    <source>
        <dbReference type="Pfam" id="PF13183"/>
    </source>
</evidence>
<sequence>MAIKIGEGPFNQRVEKGLNNPVMRGAVSSAQERFQQRKANAMEELGNWEEWRSLGEEIRQHTLEHLDFYLNQLSENVTKRGGHVFFAATAEDANHYIRDVVQSKNGKKVVKSKSMVTEEISLNSCLEKAGCEVIETDLGEYILQVDDHDPPSHIVAPALHKNKEQIRDVFKEKLNYTKSEMPEELALHARELLRKEFLSADIGITGCNFAVAESGSITLVTNEGNARLVTSLPKTQITVMGMERIVPTFEELDILVSLLTRSAVGQKLTSYVTALTRPRMEDEVDGPEEFHLVIIDNGRSSILGTDFQSVLQCIRCAACINVCPVYRHVGGHSYGSIYPGPIGAVLTPLLEGYEDHKELPYASTLCAACSEACPVKIPLHDLLHKHRQVIVEREGKAPVSEKLIMKAFGFGTSSSTLYQMGSKFAPMAMKPFVGENQSISKGPGPLKSWTDSRDFPAPDQERFRDWMKSRAKGGHMDENRYRS</sequence>
<comment type="similarity">
    <text evidence="8">Belongs to the LutB/YkgF family.</text>
</comment>
<evidence type="ECO:0000313" key="14">
    <source>
        <dbReference type="Proteomes" id="UP001556040"/>
    </source>
</evidence>
<organism evidence="13 14">
    <name type="scientific">Jeotgalibacillus marinus</name>
    <dbReference type="NCBI Taxonomy" id="86667"/>
    <lineage>
        <taxon>Bacteria</taxon>
        <taxon>Bacillati</taxon>
        <taxon>Bacillota</taxon>
        <taxon>Bacilli</taxon>
        <taxon>Bacillales</taxon>
        <taxon>Caryophanaceae</taxon>
        <taxon>Jeotgalibacillus</taxon>
    </lineage>
</organism>
<comment type="caution">
    <text evidence="13">The sequence shown here is derived from an EMBL/GenBank/DDBJ whole genome shotgun (WGS) entry which is preliminary data.</text>
</comment>
<evidence type="ECO:0000256" key="6">
    <source>
        <dbReference type="ARBA" id="ARBA00023004"/>
    </source>
</evidence>
<evidence type="ECO:0000259" key="10">
    <source>
        <dbReference type="Pfam" id="PF02589"/>
    </source>
</evidence>
<dbReference type="PROSITE" id="PS00198">
    <property type="entry name" value="4FE4S_FER_1"/>
    <property type="match status" value="1"/>
</dbReference>
<dbReference type="InterPro" id="IPR009051">
    <property type="entry name" value="Helical_ferredxn"/>
</dbReference>
<feature type="binding site" evidence="8">
    <location>
        <position position="373"/>
    </location>
    <ligand>
        <name>[4Fe-4S] cluster</name>
        <dbReference type="ChEBI" id="CHEBI:49883"/>
        <label>1</label>
    </ligand>
</feature>
<dbReference type="InterPro" id="IPR022825">
    <property type="entry name" value="LutB"/>
</dbReference>
<keyword evidence="5 8" id="KW-0249">Electron transport</keyword>
<keyword evidence="2 8" id="KW-0004">4Fe-4S</keyword>
<feature type="binding site" evidence="8">
    <location>
        <position position="366"/>
    </location>
    <ligand>
        <name>[4Fe-4S] cluster</name>
        <dbReference type="ChEBI" id="CHEBI:49883"/>
        <label>2</label>
    </ligand>
</feature>
<dbReference type="HAMAP" id="MF_02103">
    <property type="entry name" value="LutB"/>
    <property type="match status" value="1"/>
</dbReference>
<evidence type="ECO:0000256" key="7">
    <source>
        <dbReference type="ARBA" id="ARBA00023014"/>
    </source>
</evidence>
<feature type="binding site" evidence="8">
    <location>
        <position position="323"/>
    </location>
    <ligand>
        <name>[4Fe-4S] cluster</name>
        <dbReference type="ChEBI" id="CHEBI:49883"/>
        <label>2</label>
    </ligand>
</feature>
<dbReference type="RefSeq" id="WP_367780707.1">
    <property type="nucleotide sequence ID" value="NZ_JBFMIA010000027.1"/>
</dbReference>
<dbReference type="SUPFAM" id="SSF46548">
    <property type="entry name" value="alpha-helical ferredoxin"/>
    <property type="match status" value="1"/>
</dbReference>
<feature type="region of interest" description="Disordered" evidence="9">
    <location>
        <begin position="435"/>
        <end position="483"/>
    </location>
</feature>
<proteinExistence type="inferred from homology"/>
<keyword evidence="6 8" id="KW-0408">Iron</keyword>
<feature type="binding site" evidence="8">
    <location>
        <position position="316"/>
    </location>
    <ligand>
        <name>[4Fe-4S] cluster</name>
        <dbReference type="ChEBI" id="CHEBI:49883"/>
        <label>1</label>
    </ligand>
</feature>
<evidence type="ECO:0000256" key="5">
    <source>
        <dbReference type="ARBA" id="ARBA00022982"/>
    </source>
</evidence>
<feature type="compositionally biased region" description="Basic and acidic residues" evidence="9">
    <location>
        <begin position="450"/>
        <end position="483"/>
    </location>
</feature>
<dbReference type="Gene3D" id="3.40.50.10420">
    <property type="entry name" value="NagB/RpiA/CoA transferase-like"/>
    <property type="match status" value="1"/>
</dbReference>
<reference evidence="13 14" key="1">
    <citation type="journal article" date="1979" name="Int. J. Syst. Evol. Microbiol.">
        <title>Bacillus globisporus subsp. marinus subsp. nov.</title>
        <authorList>
            <person name="Liu H."/>
        </authorList>
    </citation>
    <scope>NUCLEOTIDE SEQUENCE [LARGE SCALE GENOMIC DNA]</scope>
    <source>
        <strain evidence="13 14">DSM 1297</strain>
    </source>
</reference>
<dbReference type="Pfam" id="PF02589">
    <property type="entry name" value="LUD_dom"/>
    <property type="match status" value="1"/>
</dbReference>
<dbReference type="NCBIfam" id="TIGR00273">
    <property type="entry name" value="LutB/LldF family L-lactate oxidation iron-sulfur protein"/>
    <property type="match status" value="1"/>
</dbReference>
<dbReference type="PANTHER" id="PTHR47153:SF2">
    <property type="entry name" value="LACTATE UTILIZATION PROTEIN B"/>
    <property type="match status" value="1"/>
</dbReference>
<evidence type="ECO:0000259" key="11">
    <source>
        <dbReference type="Pfam" id="PF11870"/>
    </source>
</evidence>
<evidence type="ECO:0000313" key="13">
    <source>
        <dbReference type="EMBL" id="MEW9503218.1"/>
    </source>
</evidence>
<evidence type="ECO:0000256" key="8">
    <source>
        <dbReference type="HAMAP-Rule" id="MF_02103"/>
    </source>
</evidence>
<dbReference type="InterPro" id="IPR024569">
    <property type="entry name" value="LutB_C"/>
</dbReference>
<dbReference type="InterPro" id="IPR017896">
    <property type="entry name" value="4Fe4S_Fe-S-bd"/>
</dbReference>
<comment type="function">
    <text evidence="8">Is involved in L-lactate degradation and allows cells to grow with lactate as the sole carbon source. Has probably a role as an electron transporter during oxidation of L-lactate.</text>
</comment>
<keyword evidence="4 8" id="KW-0677">Repeat</keyword>
<evidence type="ECO:0000256" key="9">
    <source>
        <dbReference type="SAM" id="MobiDB-lite"/>
    </source>
</evidence>